<dbReference type="AlphaFoldDB" id="A0A450V0T8"/>
<sequence>MKRTPMANFKPGHRVRERREPRASSAQSQTVRPIRYRNVGRVIILPVRVRTCVQNYLLELA</sequence>
<evidence type="ECO:0000313" key="2">
    <source>
        <dbReference type="EMBL" id="VFJ98444.1"/>
    </source>
</evidence>
<name>A0A450V0T8_9GAMM</name>
<reference evidence="2" key="1">
    <citation type="submission" date="2019-02" db="EMBL/GenBank/DDBJ databases">
        <authorList>
            <person name="Gruber-Vodicka R. H."/>
            <person name="Seah K. B. B."/>
        </authorList>
    </citation>
    <scope>NUCLEOTIDE SEQUENCE</scope>
    <source>
        <strain evidence="2">BECK_SA2B15</strain>
    </source>
</reference>
<gene>
    <name evidence="2" type="ORF">BECKH772A_GA0070896_101382</name>
</gene>
<dbReference type="EMBL" id="CAADFG010000138">
    <property type="protein sequence ID" value="VFJ98444.1"/>
    <property type="molecule type" value="Genomic_DNA"/>
</dbReference>
<protein>
    <submittedName>
        <fullName evidence="2">Uncharacterized protein</fullName>
    </submittedName>
</protein>
<organism evidence="2">
    <name type="scientific">Candidatus Kentrum eta</name>
    <dbReference type="NCBI Taxonomy" id="2126337"/>
    <lineage>
        <taxon>Bacteria</taxon>
        <taxon>Pseudomonadati</taxon>
        <taxon>Pseudomonadota</taxon>
        <taxon>Gammaproteobacteria</taxon>
        <taxon>Candidatus Kentrum</taxon>
    </lineage>
</organism>
<proteinExistence type="predicted"/>
<evidence type="ECO:0000256" key="1">
    <source>
        <dbReference type="SAM" id="MobiDB-lite"/>
    </source>
</evidence>
<feature type="region of interest" description="Disordered" evidence="1">
    <location>
        <begin position="1"/>
        <end position="31"/>
    </location>
</feature>
<accession>A0A450V0T8</accession>